<reference evidence="3" key="1">
    <citation type="submission" date="2007-03" db="EMBL/GenBank/DDBJ databases">
        <title>Complete sequence of chromosome 1 of Burkholderia vietnamiensis G4.</title>
        <authorList>
            <consortium name="US DOE Joint Genome Institute"/>
            <person name="Copeland A."/>
            <person name="Lucas S."/>
            <person name="Lapidus A."/>
            <person name="Barry K."/>
            <person name="Detter J.C."/>
            <person name="Glavina del Rio T."/>
            <person name="Hammon N."/>
            <person name="Israni S."/>
            <person name="Dalin E."/>
            <person name="Tice H."/>
            <person name="Pitluck S."/>
            <person name="Chain P."/>
            <person name="Malfatti S."/>
            <person name="Shin M."/>
            <person name="Vergez L."/>
            <person name="Schmutz J."/>
            <person name="Larimer F."/>
            <person name="Land M."/>
            <person name="Hauser L."/>
            <person name="Kyrpides N."/>
            <person name="Tiedje J."/>
            <person name="Richardson P."/>
        </authorList>
    </citation>
    <scope>NUCLEOTIDE SEQUENCE [LARGE SCALE GENOMIC DNA]</scope>
    <source>
        <strain evidence="3">G4 / LMG 22486</strain>
    </source>
</reference>
<dbReference type="Proteomes" id="UP000002287">
    <property type="component" value="Chromosome 1"/>
</dbReference>
<keyword evidence="1" id="KW-0472">Membrane</keyword>
<name>A4JJ15_BURVG</name>
<keyword evidence="1" id="KW-0812">Transmembrane</keyword>
<dbReference type="AlphaFoldDB" id="A4JJ15"/>
<dbReference type="HOGENOM" id="CLU_2506429_0_0_4"/>
<protein>
    <submittedName>
        <fullName evidence="2">Uncharacterized protein</fullName>
    </submittedName>
</protein>
<dbReference type="KEGG" id="bvi:Bcep1808_3278"/>
<keyword evidence="1" id="KW-1133">Transmembrane helix</keyword>
<dbReference type="EMBL" id="CP000614">
    <property type="protein sequence ID" value="ABO56268.1"/>
    <property type="molecule type" value="Genomic_DNA"/>
</dbReference>
<sequence length="85" mass="8830">MRIVAVAVALADATVLAMNQDLATLVDGDVTSGPFGLGLRAVMRGVSLVACAAHSPAVVALHYMLVFTGHFKILSRLGGCWKSGY</sequence>
<organism evidence="2 3">
    <name type="scientific">Burkholderia vietnamiensis (strain G4 / LMG 22486)</name>
    <name type="common">Burkholderia cepacia (strain R1808)</name>
    <dbReference type="NCBI Taxonomy" id="269482"/>
    <lineage>
        <taxon>Bacteria</taxon>
        <taxon>Pseudomonadati</taxon>
        <taxon>Pseudomonadota</taxon>
        <taxon>Betaproteobacteria</taxon>
        <taxon>Burkholderiales</taxon>
        <taxon>Burkholderiaceae</taxon>
        <taxon>Burkholderia</taxon>
        <taxon>Burkholderia cepacia complex</taxon>
    </lineage>
</organism>
<evidence type="ECO:0000313" key="3">
    <source>
        <dbReference type="Proteomes" id="UP000002287"/>
    </source>
</evidence>
<proteinExistence type="predicted"/>
<accession>A4JJ15</accession>
<evidence type="ECO:0000313" key="2">
    <source>
        <dbReference type="EMBL" id="ABO56268.1"/>
    </source>
</evidence>
<feature type="transmembrane region" description="Helical" evidence="1">
    <location>
        <begin position="41"/>
        <end position="66"/>
    </location>
</feature>
<gene>
    <name evidence="2" type="ordered locus">Bcep1808_3278</name>
</gene>
<evidence type="ECO:0000256" key="1">
    <source>
        <dbReference type="SAM" id="Phobius"/>
    </source>
</evidence>